<feature type="domain" description="SPOR" evidence="3">
    <location>
        <begin position="97"/>
        <end position="176"/>
    </location>
</feature>
<evidence type="ECO:0000313" key="5">
    <source>
        <dbReference type="EMBL" id="KRT59714.1"/>
    </source>
</evidence>
<dbReference type="EMBL" id="LDXT01000088">
    <property type="protein sequence ID" value="KRT54766.1"/>
    <property type="molecule type" value="Genomic_DNA"/>
</dbReference>
<dbReference type="OrthoDB" id="7069135at2"/>
<dbReference type="GO" id="GO:0030428">
    <property type="term" value="C:cell septum"/>
    <property type="evidence" value="ECO:0007669"/>
    <property type="project" value="TreeGrafter"/>
</dbReference>
<dbReference type="InterPro" id="IPR052521">
    <property type="entry name" value="Cell_div_SPOR-domain"/>
</dbReference>
<gene>
    <name evidence="4" type="ORF">Ga0074115_10971</name>
    <name evidence="5" type="ORF">Ga0076813_15959</name>
</gene>
<dbReference type="GO" id="GO:0032506">
    <property type="term" value="P:cytokinetic process"/>
    <property type="evidence" value="ECO:0007669"/>
    <property type="project" value="TreeGrafter"/>
</dbReference>
<dbReference type="GO" id="GO:0042834">
    <property type="term" value="F:peptidoglycan binding"/>
    <property type="evidence" value="ECO:0007669"/>
    <property type="project" value="InterPro"/>
</dbReference>
<evidence type="ECO:0000313" key="6">
    <source>
        <dbReference type="Proteomes" id="UP000051276"/>
    </source>
</evidence>
<dbReference type="Pfam" id="PF05036">
    <property type="entry name" value="SPOR"/>
    <property type="match status" value="1"/>
</dbReference>
<evidence type="ECO:0000256" key="2">
    <source>
        <dbReference type="SAM" id="Phobius"/>
    </source>
</evidence>
<dbReference type="GO" id="GO:0032153">
    <property type="term" value="C:cell division site"/>
    <property type="evidence" value="ECO:0007669"/>
    <property type="project" value="TreeGrafter"/>
</dbReference>
<dbReference type="InterPro" id="IPR036680">
    <property type="entry name" value="SPOR-like_sf"/>
</dbReference>
<keyword evidence="2" id="KW-1133">Transmembrane helix</keyword>
<evidence type="ECO:0000313" key="4">
    <source>
        <dbReference type="EMBL" id="KRT54766.1"/>
    </source>
</evidence>
<reference evidence="6 7" key="1">
    <citation type="submission" date="2015-11" db="EMBL/GenBank/DDBJ databases">
        <title>The genome of Candidatus Endoriftia persephone in Ridgeia piscesae and population structure of the North Eastern Pacific vestimentiferan symbionts.</title>
        <authorList>
            <person name="Perez M."/>
            <person name="Juniper K.S."/>
        </authorList>
    </citation>
    <scope>NUCLEOTIDE SEQUENCE [LARGE SCALE GENOMIC DNA]</scope>
    <source>
        <strain evidence="5">Ind10</strain>
        <strain evidence="4">Ind11</strain>
    </source>
</reference>
<evidence type="ECO:0000256" key="1">
    <source>
        <dbReference type="SAM" id="MobiDB-lite"/>
    </source>
</evidence>
<dbReference type="Gene3D" id="3.30.70.1070">
    <property type="entry name" value="Sporulation related repeat"/>
    <property type="match status" value="1"/>
</dbReference>
<dbReference type="RefSeq" id="WP_057955578.1">
    <property type="nucleotide sequence ID" value="NZ_KQ556884.1"/>
</dbReference>
<evidence type="ECO:0000313" key="7">
    <source>
        <dbReference type="Proteomes" id="UP000051634"/>
    </source>
</evidence>
<comment type="caution">
    <text evidence="4">The sequence shown here is derived from an EMBL/GenBank/DDBJ whole genome shotgun (WGS) entry which is preliminary data.</text>
</comment>
<sequence>MRERLKQRLVGGAVLVSLVVIFVPMLLEQPIDTERVFQGDRIPPRPPEPVMRHENGDILPGLMPPEDRSPEVGGAPAVVDDPTSEPPIYKQEGRIERAVPSAWMIQVASFRKRANAEALVSRLRKADLPGTLKKATVDGKRVYRVQVGPEVDKKLAEQMAAKIKKRFKLRVSLRRYSGG</sequence>
<organism evidence="4 7">
    <name type="scientific">endosymbiont of Ridgeia piscesae</name>
    <dbReference type="NCBI Taxonomy" id="54398"/>
    <lineage>
        <taxon>Bacteria</taxon>
        <taxon>Pseudomonadati</taxon>
        <taxon>Pseudomonadota</taxon>
        <taxon>Gammaproteobacteria</taxon>
        <taxon>sulfur-oxidizing symbionts</taxon>
    </lineage>
</organism>
<dbReference type="PANTHER" id="PTHR38687">
    <property type="entry name" value="CELL DIVISION PROTEIN DEDD-RELATED"/>
    <property type="match status" value="1"/>
</dbReference>
<dbReference type="Proteomes" id="UP000051276">
    <property type="component" value="Unassembled WGS sequence"/>
</dbReference>
<keyword evidence="7" id="KW-1185">Reference proteome</keyword>
<dbReference type="PROSITE" id="PS51724">
    <property type="entry name" value="SPOR"/>
    <property type="match status" value="1"/>
</dbReference>
<dbReference type="EMBL" id="LMXI01000099">
    <property type="protein sequence ID" value="KRT59714.1"/>
    <property type="molecule type" value="Genomic_DNA"/>
</dbReference>
<name>A0A0T5YX16_9GAMM</name>
<keyword evidence="2" id="KW-0812">Transmembrane</keyword>
<dbReference type="PANTHER" id="PTHR38687:SF1">
    <property type="entry name" value="CELL DIVISION PROTEIN DEDD"/>
    <property type="match status" value="1"/>
</dbReference>
<dbReference type="SUPFAM" id="SSF110997">
    <property type="entry name" value="Sporulation related repeat"/>
    <property type="match status" value="1"/>
</dbReference>
<evidence type="ECO:0000259" key="3">
    <source>
        <dbReference type="PROSITE" id="PS51724"/>
    </source>
</evidence>
<dbReference type="InterPro" id="IPR007730">
    <property type="entry name" value="SPOR-like_dom"/>
</dbReference>
<protein>
    <submittedName>
        <fullName evidence="5">DedD protein</fullName>
    </submittedName>
    <submittedName>
        <fullName evidence="4">Sporulation related domain</fullName>
    </submittedName>
</protein>
<dbReference type="Proteomes" id="UP000051634">
    <property type="component" value="Unassembled WGS sequence"/>
</dbReference>
<feature type="transmembrane region" description="Helical" evidence="2">
    <location>
        <begin position="9"/>
        <end position="27"/>
    </location>
</feature>
<dbReference type="AlphaFoldDB" id="A0A0T5YX16"/>
<keyword evidence="2" id="KW-0472">Membrane</keyword>
<accession>A0A0T5YX16</accession>
<proteinExistence type="predicted"/>
<dbReference type="STRING" id="54398.Ga0074115_10971"/>
<feature type="region of interest" description="Disordered" evidence="1">
    <location>
        <begin position="68"/>
        <end position="88"/>
    </location>
</feature>